<organism evidence="2 3">
    <name type="scientific">Catellatospora chokoriensis</name>
    <dbReference type="NCBI Taxonomy" id="310353"/>
    <lineage>
        <taxon>Bacteria</taxon>
        <taxon>Bacillati</taxon>
        <taxon>Actinomycetota</taxon>
        <taxon>Actinomycetes</taxon>
        <taxon>Micromonosporales</taxon>
        <taxon>Micromonosporaceae</taxon>
        <taxon>Catellatospora</taxon>
    </lineage>
</organism>
<dbReference type="SUPFAM" id="SSF53335">
    <property type="entry name" value="S-adenosyl-L-methionine-dependent methyltransferases"/>
    <property type="match status" value="1"/>
</dbReference>
<dbReference type="Gene3D" id="3.40.50.150">
    <property type="entry name" value="Vaccinia Virus protein VP39"/>
    <property type="match status" value="1"/>
</dbReference>
<proteinExistence type="predicted"/>
<reference evidence="2 3" key="1">
    <citation type="submission" date="2021-01" db="EMBL/GenBank/DDBJ databases">
        <title>Whole genome shotgun sequence of Catellatospora chokoriensis NBRC 107358.</title>
        <authorList>
            <person name="Komaki H."/>
            <person name="Tamura T."/>
        </authorList>
    </citation>
    <scope>NUCLEOTIDE SEQUENCE [LARGE SCALE GENOMIC DNA]</scope>
    <source>
        <strain evidence="2 3">NBRC 107358</strain>
    </source>
</reference>
<dbReference type="Proteomes" id="UP000619293">
    <property type="component" value="Unassembled WGS sequence"/>
</dbReference>
<sequence>MQSMTTYATEPSLLTGDQKIQAAVLESLAEAVNHRTWFAGMATPYLGAHPIEVGSGLGDYALEWLPYVDRFTATEADPERLVDLKQRFADDPRVEARELLLPTDSYGDHTALVSYNVLEHIEDDVAALRSMARLVQPGAPMVLVVPAFPIAMSKVDVATGHWRRYTRRTLTEVATAAGLTVERMEYVNSLGFICYFITARLLGMSPKGGVMMRVYDSLVTPITRRLESRLRPPFGQSVLAVLRRPTLPG</sequence>
<gene>
    <name evidence="2" type="ORF">Cch02nite_17590</name>
</gene>
<dbReference type="AlphaFoldDB" id="A0A8J3NPX5"/>
<accession>A0A8J3NPX5</accession>
<dbReference type="EMBL" id="BONG01000008">
    <property type="protein sequence ID" value="GIF88315.1"/>
    <property type="molecule type" value="Genomic_DNA"/>
</dbReference>
<keyword evidence="3" id="KW-1185">Reference proteome</keyword>
<protein>
    <recommendedName>
        <fullName evidence="1">Methyltransferase type 12 domain-containing protein</fullName>
    </recommendedName>
</protein>
<comment type="caution">
    <text evidence="2">The sequence shown here is derived from an EMBL/GenBank/DDBJ whole genome shotgun (WGS) entry which is preliminary data.</text>
</comment>
<evidence type="ECO:0000313" key="2">
    <source>
        <dbReference type="EMBL" id="GIF88315.1"/>
    </source>
</evidence>
<evidence type="ECO:0000313" key="3">
    <source>
        <dbReference type="Proteomes" id="UP000619293"/>
    </source>
</evidence>
<feature type="domain" description="Methyltransferase type 12" evidence="1">
    <location>
        <begin position="51"/>
        <end position="139"/>
    </location>
</feature>
<evidence type="ECO:0000259" key="1">
    <source>
        <dbReference type="Pfam" id="PF08242"/>
    </source>
</evidence>
<dbReference type="InterPro" id="IPR013217">
    <property type="entry name" value="Methyltransf_12"/>
</dbReference>
<dbReference type="Pfam" id="PF08242">
    <property type="entry name" value="Methyltransf_12"/>
    <property type="match status" value="1"/>
</dbReference>
<dbReference type="InterPro" id="IPR029063">
    <property type="entry name" value="SAM-dependent_MTases_sf"/>
</dbReference>
<name>A0A8J3NPX5_9ACTN</name>